<dbReference type="KEGG" id="bpro:PMF13cell1_02191"/>
<dbReference type="Gene3D" id="3.20.20.150">
    <property type="entry name" value="Divalent-metal-dependent TIM barrel enzymes"/>
    <property type="match status" value="1"/>
</dbReference>
<protein>
    <submittedName>
        <fullName evidence="2">Inosose dehydratase</fullName>
        <ecNumber evidence="2">4.2.1.44</ecNumber>
    </submittedName>
</protein>
<feature type="domain" description="Xylose isomerase-like TIM barrel" evidence="1">
    <location>
        <begin position="21"/>
        <end position="297"/>
    </location>
</feature>
<proteinExistence type="predicted"/>
<dbReference type="InterPro" id="IPR013022">
    <property type="entry name" value="Xyl_isomerase-like_TIM-brl"/>
</dbReference>
<gene>
    <name evidence="2" type="primary">iolE_2</name>
    <name evidence="2" type="ORF">PMF13cell1_02191</name>
</gene>
<dbReference type="EMBL" id="CP035945">
    <property type="protein sequence ID" value="QBE96644.1"/>
    <property type="molecule type" value="Genomic_DNA"/>
</dbReference>
<dbReference type="PANTHER" id="PTHR12110">
    <property type="entry name" value="HYDROXYPYRUVATE ISOMERASE"/>
    <property type="match status" value="1"/>
</dbReference>
<evidence type="ECO:0000313" key="3">
    <source>
        <dbReference type="Proteomes" id="UP000289794"/>
    </source>
</evidence>
<dbReference type="InterPro" id="IPR050312">
    <property type="entry name" value="IolE/XylAMocC-like"/>
</dbReference>
<reference evidence="2 3" key="1">
    <citation type="submission" date="2019-01" db="EMBL/GenBank/DDBJ databases">
        <title>PMF-metabolizing Aryl O-demethylase.</title>
        <authorList>
            <person name="Kim M."/>
        </authorList>
    </citation>
    <scope>NUCLEOTIDE SEQUENCE [LARGE SCALE GENOMIC DNA]</scope>
    <source>
        <strain evidence="2 3">PMF1</strain>
    </source>
</reference>
<sequence length="310" mass="35677">MKLGFLTVALGNMSFEEKVLWAAAHGFSGLEVGCWPRENSRDYAASDIDVENLSASRVREIKGLLEANHLEITSLAYYDNNLHSDPDIRSRINRHLYRCIDAAEALGVPNVGTFTGRDAEKDIRSNFDEFEKIFAPAAEYARKKHVDIVIENCQMEGWQKPGLPGTISYSPELWDEMFRRVPCENFGLNFDPSHLMIMGIDYIPLIFTYRNRIFHAHAKDAYVDKTKYQYYGTFNRQLDRELTNGYWEYRIPGRGQVDFESMIKALNLIGYQGPLSIEHEDLHYEGTDEKVSEGLLCAREYLERVIESCC</sequence>
<dbReference type="InterPro" id="IPR036237">
    <property type="entry name" value="Xyl_isomerase-like_sf"/>
</dbReference>
<evidence type="ECO:0000313" key="2">
    <source>
        <dbReference type="EMBL" id="QBE96644.1"/>
    </source>
</evidence>
<dbReference type="Pfam" id="PF01261">
    <property type="entry name" value="AP_endonuc_2"/>
    <property type="match status" value="1"/>
</dbReference>
<dbReference type="Proteomes" id="UP000289794">
    <property type="component" value="Chromosome"/>
</dbReference>
<dbReference type="AlphaFoldDB" id="A0A4P6LVW4"/>
<organism evidence="2 3">
    <name type="scientific">Blautia producta</name>
    <dbReference type="NCBI Taxonomy" id="33035"/>
    <lineage>
        <taxon>Bacteria</taxon>
        <taxon>Bacillati</taxon>
        <taxon>Bacillota</taxon>
        <taxon>Clostridia</taxon>
        <taxon>Lachnospirales</taxon>
        <taxon>Lachnospiraceae</taxon>
        <taxon>Blautia</taxon>
    </lineage>
</organism>
<dbReference type="RefSeq" id="WP_130180735.1">
    <property type="nucleotide sequence ID" value="NZ_CP035945.1"/>
</dbReference>
<evidence type="ECO:0000259" key="1">
    <source>
        <dbReference type="Pfam" id="PF01261"/>
    </source>
</evidence>
<keyword evidence="2" id="KW-0456">Lyase</keyword>
<dbReference type="PANTHER" id="PTHR12110:SF21">
    <property type="entry name" value="XYLOSE ISOMERASE-LIKE TIM BARREL DOMAIN-CONTAINING PROTEIN"/>
    <property type="match status" value="1"/>
</dbReference>
<dbReference type="GO" id="GO:0050114">
    <property type="term" value="F:myo-inosose-2 dehydratase activity"/>
    <property type="evidence" value="ECO:0007669"/>
    <property type="project" value="UniProtKB-EC"/>
</dbReference>
<accession>A0A4P6LVW4</accession>
<name>A0A4P6LVW4_9FIRM</name>
<dbReference type="SUPFAM" id="SSF51658">
    <property type="entry name" value="Xylose isomerase-like"/>
    <property type="match status" value="1"/>
</dbReference>
<dbReference type="EC" id="4.2.1.44" evidence="2"/>